<evidence type="ECO:0000313" key="1">
    <source>
        <dbReference type="EMBL" id="KAH8014171.1"/>
    </source>
</evidence>
<accession>A0ACB8G356</accession>
<organism evidence="1 2">
    <name type="scientific">Sphaerodactylus townsendi</name>
    <dbReference type="NCBI Taxonomy" id="933632"/>
    <lineage>
        <taxon>Eukaryota</taxon>
        <taxon>Metazoa</taxon>
        <taxon>Chordata</taxon>
        <taxon>Craniata</taxon>
        <taxon>Vertebrata</taxon>
        <taxon>Euteleostomi</taxon>
        <taxon>Lepidosauria</taxon>
        <taxon>Squamata</taxon>
        <taxon>Bifurcata</taxon>
        <taxon>Gekkota</taxon>
        <taxon>Sphaerodactylidae</taxon>
        <taxon>Sphaerodactylus</taxon>
    </lineage>
</organism>
<protein>
    <submittedName>
        <fullName evidence="1">Uncharacterized protein</fullName>
    </submittedName>
</protein>
<comment type="caution">
    <text evidence="1">The sequence shown here is derived from an EMBL/GenBank/DDBJ whole genome shotgun (WGS) entry which is preliminary data.</text>
</comment>
<sequence>MGSHPEPHLLIVLAPGLPPLLTDSWLAGGRSTGRSAKSTPLARRRWNLEASDGLTVIGAPPPPSKGRAAGGQSLSDRVLRPFSDHKAAARFHRLLSSLLAFTTTSCRCRSRLHHAASACFAASGAAAYFLGLHSAFEAPAAVNLSPALGAYRPGSCFELFAQPRCLGTRVREGQLVAAAASQLPAPARLLESCTEGEQEPEAVEASGGRASRFSDRCCPRAAQQEGNLKEAAGPGRPAEAAPGFPGGGSLLTHYAPHG</sequence>
<dbReference type="EMBL" id="CM037615">
    <property type="protein sequence ID" value="KAH8014171.1"/>
    <property type="molecule type" value="Genomic_DNA"/>
</dbReference>
<dbReference type="Proteomes" id="UP000827872">
    <property type="component" value="Linkage Group LG02"/>
</dbReference>
<proteinExistence type="predicted"/>
<name>A0ACB8G356_9SAUR</name>
<reference evidence="1" key="1">
    <citation type="submission" date="2021-08" db="EMBL/GenBank/DDBJ databases">
        <title>The first chromosome-level gecko genome reveals the dynamic sex chromosomes of Neotropical dwarf geckos (Sphaerodactylidae: Sphaerodactylus).</title>
        <authorList>
            <person name="Pinto B.J."/>
            <person name="Keating S.E."/>
            <person name="Gamble T."/>
        </authorList>
    </citation>
    <scope>NUCLEOTIDE SEQUENCE</scope>
    <source>
        <strain evidence="1">TG3544</strain>
    </source>
</reference>
<gene>
    <name evidence="1" type="ORF">K3G42_026623</name>
</gene>
<evidence type="ECO:0000313" key="2">
    <source>
        <dbReference type="Proteomes" id="UP000827872"/>
    </source>
</evidence>
<keyword evidence="2" id="KW-1185">Reference proteome</keyword>